<proteinExistence type="predicted"/>
<evidence type="ECO:0000256" key="1">
    <source>
        <dbReference type="SAM" id="MobiDB-lite"/>
    </source>
</evidence>
<feature type="region of interest" description="Disordered" evidence="1">
    <location>
        <begin position="1"/>
        <end position="54"/>
    </location>
</feature>
<protein>
    <submittedName>
        <fullName evidence="2">Uncharacterized protein</fullName>
    </submittedName>
</protein>
<evidence type="ECO:0000313" key="2">
    <source>
        <dbReference type="EMBL" id="RCV22624.1"/>
    </source>
</evidence>
<feature type="compositionally biased region" description="Basic residues" evidence="1">
    <location>
        <begin position="1"/>
        <end position="10"/>
    </location>
</feature>
<reference evidence="2" key="1">
    <citation type="journal article" date="2012" name="Nat. Biotechnol.">
        <title>Reference genome sequence of the model plant Setaria.</title>
        <authorList>
            <person name="Bennetzen J.L."/>
            <person name="Schmutz J."/>
            <person name="Wang H."/>
            <person name="Percifield R."/>
            <person name="Hawkins J."/>
            <person name="Pontaroli A.C."/>
            <person name="Estep M."/>
            <person name="Feng L."/>
            <person name="Vaughn J.N."/>
            <person name="Grimwood J."/>
            <person name="Jenkins J."/>
            <person name="Barry K."/>
            <person name="Lindquist E."/>
            <person name="Hellsten U."/>
            <person name="Deshpande S."/>
            <person name="Wang X."/>
            <person name="Wu X."/>
            <person name="Mitros T."/>
            <person name="Triplett J."/>
            <person name="Yang X."/>
            <person name="Ye C.Y."/>
            <person name="Mauro-Herrera M."/>
            <person name="Wang L."/>
            <person name="Li P."/>
            <person name="Sharma M."/>
            <person name="Sharma R."/>
            <person name="Ronald P.C."/>
            <person name="Panaud O."/>
            <person name="Kellogg E.A."/>
            <person name="Brutnell T.P."/>
            <person name="Doust A.N."/>
            <person name="Tuskan G.A."/>
            <person name="Rokhsar D."/>
            <person name="Devos K.M."/>
        </authorList>
    </citation>
    <scope>NUCLEOTIDE SEQUENCE [LARGE SCALE GENOMIC DNA]</scope>
    <source>
        <strain evidence="2">Yugu1</strain>
    </source>
</reference>
<dbReference type="EMBL" id="CM003531">
    <property type="protein sequence ID" value="RCV22624.1"/>
    <property type="molecule type" value="Genomic_DNA"/>
</dbReference>
<gene>
    <name evidence="2" type="ORF">SETIT_4G235300v2</name>
</gene>
<feature type="compositionally biased region" description="Low complexity" evidence="1">
    <location>
        <begin position="44"/>
        <end position="54"/>
    </location>
</feature>
<organism evidence="2">
    <name type="scientific">Setaria italica</name>
    <name type="common">Foxtail millet</name>
    <name type="synonym">Panicum italicum</name>
    <dbReference type="NCBI Taxonomy" id="4555"/>
    <lineage>
        <taxon>Eukaryota</taxon>
        <taxon>Viridiplantae</taxon>
        <taxon>Streptophyta</taxon>
        <taxon>Embryophyta</taxon>
        <taxon>Tracheophyta</taxon>
        <taxon>Spermatophyta</taxon>
        <taxon>Magnoliopsida</taxon>
        <taxon>Liliopsida</taxon>
        <taxon>Poales</taxon>
        <taxon>Poaceae</taxon>
        <taxon>PACMAD clade</taxon>
        <taxon>Panicoideae</taxon>
        <taxon>Panicodae</taxon>
        <taxon>Paniceae</taxon>
        <taxon>Cenchrinae</taxon>
        <taxon>Setaria</taxon>
    </lineage>
</organism>
<accession>A0A368QXS1</accession>
<reference evidence="2" key="2">
    <citation type="submission" date="2015-07" db="EMBL/GenBank/DDBJ databases">
        <authorList>
            <person name="Noorani M."/>
        </authorList>
    </citation>
    <scope>NUCLEOTIDE SEQUENCE</scope>
    <source>
        <strain evidence="2">Yugu1</strain>
    </source>
</reference>
<name>A0A368QXS1_SETIT</name>
<sequence length="115" mass="12156">MWIHSQRHSGARLDPSRTAQPLRGADLGRRPQHGVTPRRLPLIDAPSGGAAASDDSLAPPFGPICVAPSRIECKESIFVLMFMRMVLDFFAGRDSGTGAAGCTLSVGIQAAVLIC</sequence>
<dbReference type="AlphaFoldDB" id="A0A368QXS1"/>